<evidence type="ECO:0000313" key="3">
    <source>
        <dbReference type="Proteomes" id="UP001177023"/>
    </source>
</evidence>
<dbReference type="Proteomes" id="UP001177023">
    <property type="component" value="Unassembled WGS sequence"/>
</dbReference>
<keyword evidence="3" id="KW-1185">Reference proteome</keyword>
<dbReference type="InterPro" id="IPR036383">
    <property type="entry name" value="TSP1_rpt_sf"/>
</dbReference>
<name>A0AA36GBR9_9BILA</name>
<dbReference type="SUPFAM" id="SSF82895">
    <property type="entry name" value="TSP-1 type 1 repeat"/>
    <property type="match status" value="1"/>
</dbReference>
<sequence length="540" mass="61269">MSSEWSQWSPWSFCSANVRVRVRACSTVRGFKCIGHNKEFESCDTNAPTEAPKAPDYEGFDDPYSEDRKIAMSQLANDHEKQPKIKAQYQKVIKTRPAIPTPKKNILLENGATRVPFVDMTADVEPALGEPQPTLTEQEETELLRRNQATHIPVMSRGDLQELDERIASLDDRDDEIPQLRHNSNAAAAFVRTKTIRSAPKTVFNFVPPVGNDAGGAKQRGVVSVMLTRREPGKTETEDETPVLSDAGARSINHTMHKIGGLLQQMEYDAKKMQRQDSWESPDLENMSPHERRIYMETRTLEEKLKLVQKQMHKPTDDEALQKGVDSGPFVEGDTARALSWMIANMTRELSGHELPIVDIIPLEVVKDDKKDKPPTAVRKPDSKKIVSDTVNVEFVSPQRIDAQIFNNPPNSRVEKAFGSRTSLSDAPLDLKEMEHAAEKLDSLIGDDTKHVNRWAPPTESNDEQQGVIIKWKWSRWSDWSRCDCGMQKRKRVCIPKRSRRPSDIFEANGEMRSDAHRPSSCDDEIKQHQERLCQDLTCQ</sequence>
<dbReference type="AlphaFoldDB" id="A0AA36GBR9"/>
<evidence type="ECO:0000313" key="2">
    <source>
        <dbReference type="EMBL" id="CAJ0586476.1"/>
    </source>
</evidence>
<dbReference type="InterPro" id="IPR000884">
    <property type="entry name" value="TSP1_rpt"/>
</dbReference>
<accession>A0AA36GBR9</accession>
<dbReference type="SMART" id="SM00209">
    <property type="entry name" value="TSP1"/>
    <property type="match status" value="2"/>
</dbReference>
<dbReference type="Pfam" id="PF00090">
    <property type="entry name" value="TSP_1"/>
    <property type="match status" value="1"/>
</dbReference>
<protein>
    <submittedName>
        <fullName evidence="2">Uncharacterized protein</fullName>
    </submittedName>
</protein>
<evidence type="ECO:0000256" key="1">
    <source>
        <dbReference type="SAM" id="MobiDB-lite"/>
    </source>
</evidence>
<gene>
    <name evidence="2" type="ORF">MSPICULIGERA_LOCUS24481</name>
</gene>
<proteinExistence type="predicted"/>
<dbReference type="EMBL" id="CATQJA010002708">
    <property type="protein sequence ID" value="CAJ0586476.1"/>
    <property type="molecule type" value="Genomic_DNA"/>
</dbReference>
<feature type="compositionally biased region" description="Basic and acidic residues" evidence="1">
    <location>
        <begin position="510"/>
        <end position="526"/>
    </location>
</feature>
<organism evidence="2 3">
    <name type="scientific">Mesorhabditis spiculigera</name>
    <dbReference type="NCBI Taxonomy" id="96644"/>
    <lineage>
        <taxon>Eukaryota</taxon>
        <taxon>Metazoa</taxon>
        <taxon>Ecdysozoa</taxon>
        <taxon>Nematoda</taxon>
        <taxon>Chromadorea</taxon>
        <taxon>Rhabditida</taxon>
        <taxon>Rhabditina</taxon>
        <taxon>Rhabditomorpha</taxon>
        <taxon>Rhabditoidea</taxon>
        <taxon>Rhabditidae</taxon>
        <taxon>Mesorhabditinae</taxon>
        <taxon>Mesorhabditis</taxon>
    </lineage>
</organism>
<comment type="caution">
    <text evidence="2">The sequence shown here is derived from an EMBL/GenBank/DDBJ whole genome shotgun (WGS) entry which is preliminary data.</text>
</comment>
<reference evidence="2" key="1">
    <citation type="submission" date="2023-06" db="EMBL/GenBank/DDBJ databases">
        <authorList>
            <person name="Delattre M."/>
        </authorList>
    </citation>
    <scope>NUCLEOTIDE SEQUENCE</scope>
    <source>
        <strain evidence="2">AF72</strain>
    </source>
</reference>
<dbReference type="PROSITE" id="PS50092">
    <property type="entry name" value="TSP1"/>
    <property type="match status" value="2"/>
</dbReference>
<feature type="region of interest" description="Disordered" evidence="1">
    <location>
        <begin position="505"/>
        <end position="526"/>
    </location>
</feature>
<feature type="non-terminal residue" evidence="2">
    <location>
        <position position="540"/>
    </location>
</feature>